<organism evidence="2 3">
    <name type="scientific">Halocaridina rubra</name>
    <name type="common">Hawaiian red shrimp</name>
    <dbReference type="NCBI Taxonomy" id="373956"/>
    <lineage>
        <taxon>Eukaryota</taxon>
        <taxon>Metazoa</taxon>
        <taxon>Ecdysozoa</taxon>
        <taxon>Arthropoda</taxon>
        <taxon>Crustacea</taxon>
        <taxon>Multicrustacea</taxon>
        <taxon>Malacostraca</taxon>
        <taxon>Eumalacostraca</taxon>
        <taxon>Eucarida</taxon>
        <taxon>Decapoda</taxon>
        <taxon>Pleocyemata</taxon>
        <taxon>Caridea</taxon>
        <taxon>Atyoidea</taxon>
        <taxon>Atyidae</taxon>
        <taxon>Halocaridina</taxon>
    </lineage>
</organism>
<gene>
    <name evidence="2" type="ORF">SK128_014512</name>
</gene>
<dbReference type="Pfam" id="PF00024">
    <property type="entry name" value="PAN_1"/>
    <property type="match status" value="1"/>
</dbReference>
<accession>A0AAN8X3B7</accession>
<dbReference type="AlphaFoldDB" id="A0AAN8X3B7"/>
<protein>
    <recommendedName>
        <fullName evidence="1">Apple domain-containing protein</fullName>
    </recommendedName>
</protein>
<proteinExistence type="predicted"/>
<dbReference type="SUPFAM" id="SSF57414">
    <property type="entry name" value="Hairpin loop containing domain-like"/>
    <property type="match status" value="1"/>
</dbReference>
<evidence type="ECO:0000313" key="2">
    <source>
        <dbReference type="EMBL" id="KAK7075737.1"/>
    </source>
</evidence>
<dbReference type="InterPro" id="IPR003609">
    <property type="entry name" value="Pan_app"/>
</dbReference>
<comment type="caution">
    <text evidence="2">The sequence shown here is derived from an EMBL/GenBank/DDBJ whole genome shotgun (WGS) entry which is preliminary data.</text>
</comment>
<dbReference type="Gene3D" id="3.50.4.10">
    <property type="entry name" value="Hepatocyte Growth Factor"/>
    <property type="match status" value="1"/>
</dbReference>
<sequence>MRHDYYRDGVCKLSRQDRRTQPLSFRPASNFVHYIENQCAEVPSNQKCDFEEFLEQDLGHGDLQIAVASKDQCHEACESEESFNCRSFTWFERAGICRLSGDDLTSAGLSSVTPLPDAAFYQRAPCIDR</sequence>
<keyword evidence="3" id="KW-1185">Reference proteome</keyword>
<name>A0AAN8X3B7_HALRR</name>
<dbReference type="PROSITE" id="PS50948">
    <property type="entry name" value="PAN"/>
    <property type="match status" value="1"/>
</dbReference>
<evidence type="ECO:0000313" key="3">
    <source>
        <dbReference type="Proteomes" id="UP001381693"/>
    </source>
</evidence>
<feature type="domain" description="Apple" evidence="1">
    <location>
        <begin position="48"/>
        <end position="126"/>
    </location>
</feature>
<evidence type="ECO:0000259" key="1">
    <source>
        <dbReference type="PROSITE" id="PS50948"/>
    </source>
</evidence>
<dbReference type="EMBL" id="JAXCGZ010010200">
    <property type="protein sequence ID" value="KAK7075737.1"/>
    <property type="molecule type" value="Genomic_DNA"/>
</dbReference>
<dbReference type="Proteomes" id="UP001381693">
    <property type="component" value="Unassembled WGS sequence"/>
</dbReference>
<dbReference type="SMART" id="SM00473">
    <property type="entry name" value="PAN_AP"/>
    <property type="match status" value="1"/>
</dbReference>
<reference evidence="2 3" key="1">
    <citation type="submission" date="2023-11" db="EMBL/GenBank/DDBJ databases">
        <title>Halocaridina rubra genome assembly.</title>
        <authorList>
            <person name="Smith C."/>
        </authorList>
    </citation>
    <scope>NUCLEOTIDE SEQUENCE [LARGE SCALE GENOMIC DNA]</scope>
    <source>
        <strain evidence="2">EP-1</strain>
        <tissue evidence="2">Whole</tissue>
    </source>
</reference>